<protein>
    <recommendedName>
        <fullName evidence="3">DUF2971 domain-containing protein</fullName>
    </recommendedName>
</protein>
<gene>
    <name evidence="1" type="ORF">CU320_12370</name>
</gene>
<reference evidence="1 2" key="2">
    <citation type="submission" date="2017-12" db="EMBL/GenBank/DDBJ databases">
        <title>Revising the taxonomy of the Acinetobacter lwoffii group: the description of Acinetobacter pseudolwoffii sp. nov. and emended description of Acinetobacter lwoffii.</title>
        <authorList>
            <person name="Nemec A."/>
        </authorList>
    </citation>
    <scope>NUCLEOTIDE SEQUENCE [LARGE SCALE GENOMIC DNA]</scope>
    <source>
        <strain evidence="1 2">ANC 5347</strain>
    </source>
</reference>
<evidence type="ECO:0000313" key="1">
    <source>
        <dbReference type="EMBL" id="PJI31708.1"/>
    </source>
</evidence>
<comment type="caution">
    <text evidence="1">The sequence shown here is derived from an EMBL/GenBank/DDBJ whole genome shotgun (WGS) entry which is preliminary data.</text>
</comment>
<sequence>MSLFHTKPIDLKYPEQLNDEYFSLLDQLNEEQRPALFQSINSVNEQIDLIHYLTVENLTPEKTFLIQEFPYFFQRKIRALMHRDWYTACFMNEESSHSSSVWGSYGSNHTGICLIFQADTKDNNYYLSLNQPSYMNSTNGIAYEFQALQYYPVDYTRFPSPINFFTSLGQLPTPQLVNNWLRSADRKLSNLYNSIYSSIESWRDEYHKNFLNNITRKSKDWKYENEYRLIYSSMLHNCSEKNSRKLKYDFSSFDGLVFGINTPQAKKIEIIEIIKQKCHEHKRAEFNFYQAYFCHNTQSIKHMPLSLIKFKF</sequence>
<evidence type="ECO:0008006" key="3">
    <source>
        <dbReference type="Google" id="ProtNLM"/>
    </source>
</evidence>
<organism evidence="1 2">
    <name type="scientific">Acinetobacter pseudolwoffii</name>
    <dbReference type="NCBI Taxonomy" id="2053287"/>
    <lineage>
        <taxon>Bacteria</taxon>
        <taxon>Pseudomonadati</taxon>
        <taxon>Pseudomonadota</taxon>
        <taxon>Gammaproteobacteria</taxon>
        <taxon>Moraxellales</taxon>
        <taxon>Moraxellaceae</taxon>
        <taxon>Acinetobacter</taxon>
    </lineage>
</organism>
<dbReference type="AlphaFoldDB" id="A0A2H9UJ55"/>
<dbReference type="RefSeq" id="WP_100358006.1">
    <property type="nucleotide sequence ID" value="NZ_PGOZ01000018.1"/>
</dbReference>
<reference evidence="1 2" key="1">
    <citation type="submission" date="2017-11" db="EMBL/GenBank/DDBJ databases">
        <authorList>
            <person name="Han C.G."/>
        </authorList>
    </citation>
    <scope>NUCLEOTIDE SEQUENCE [LARGE SCALE GENOMIC DNA]</scope>
    <source>
        <strain evidence="1 2">ANC 5347</strain>
    </source>
</reference>
<evidence type="ECO:0000313" key="2">
    <source>
        <dbReference type="Proteomes" id="UP000242351"/>
    </source>
</evidence>
<dbReference type="Proteomes" id="UP000242351">
    <property type="component" value="Unassembled WGS sequence"/>
</dbReference>
<dbReference type="InterPro" id="IPR021352">
    <property type="entry name" value="DUF2971"/>
</dbReference>
<name>A0A2H9UJ55_9GAMM</name>
<dbReference type="Pfam" id="PF11185">
    <property type="entry name" value="DUF2971"/>
    <property type="match status" value="1"/>
</dbReference>
<dbReference type="EMBL" id="PGOZ01000018">
    <property type="protein sequence ID" value="PJI31708.1"/>
    <property type="molecule type" value="Genomic_DNA"/>
</dbReference>
<proteinExistence type="predicted"/>
<accession>A0A2H9UJ55</accession>